<keyword evidence="8" id="KW-1185">Reference proteome</keyword>
<keyword evidence="4 5" id="KW-0472">Membrane</keyword>
<name>A0ABU2H2B0_9ACTN</name>
<evidence type="ECO:0000256" key="2">
    <source>
        <dbReference type="ARBA" id="ARBA00022692"/>
    </source>
</evidence>
<feature type="transmembrane region" description="Helical" evidence="5">
    <location>
        <begin position="32"/>
        <end position="54"/>
    </location>
</feature>
<gene>
    <name evidence="7" type="ORF">RIF23_03920</name>
</gene>
<dbReference type="PANTHER" id="PTHR43471">
    <property type="entry name" value="ABC TRANSPORTER PERMEASE"/>
    <property type="match status" value="1"/>
</dbReference>
<feature type="transmembrane region" description="Helical" evidence="5">
    <location>
        <begin position="182"/>
        <end position="209"/>
    </location>
</feature>
<dbReference type="EMBL" id="JAVLVT010000001">
    <property type="protein sequence ID" value="MDS1269440.1"/>
    <property type="molecule type" value="Genomic_DNA"/>
</dbReference>
<keyword evidence="2 5" id="KW-0812">Transmembrane</keyword>
<dbReference type="RefSeq" id="WP_310910910.1">
    <property type="nucleotide sequence ID" value="NZ_JAVLVT010000001.1"/>
</dbReference>
<dbReference type="PANTHER" id="PTHR43471:SF3">
    <property type="entry name" value="ABC TRANSPORTER PERMEASE PROTEIN NATB"/>
    <property type="match status" value="1"/>
</dbReference>
<proteinExistence type="predicted"/>
<keyword evidence="3 5" id="KW-1133">Transmembrane helix</keyword>
<evidence type="ECO:0000256" key="3">
    <source>
        <dbReference type="ARBA" id="ARBA00022989"/>
    </source>
</evidence>
<organism evidence="7 8">
    <name type="scientific">Lipingzhangella rawalii</name>
    <dbReference type="NCBI Taxonomy" id="2055835"/>
    <lineage>
        <taxon>Bacteria</taxon>
        <taxon>Bacillati</taxon>
        <taxon>Actinomycetota</taxon>
        <taxon>Actinomycetes</taxon>
        <taxon>Streptosporangiales</taxon>
        <taxon>Nocardiopsidaceae</taxon>
        <taxon>Lipingzhangella</taxon>
    </lineage>
</organism>
<feature type="transmembrane region" description="Helical" evidence="5">
    <location>
        <begin position="315"/>
        <end position="342"/>
    </location>
</feature>
<evidence type="ECO:0000256" key="4">
    <source>
        <dbReference type="ARBA" id="ARBA00023136"/>
    </source>
</evidence>
<evidence type="ECO:0000256" key="5">
    <source>
        <dbReference type="SAM" id="Phobius"/>
    </source>
</evidence>
<comment type="caution">
    <text evidence="7">The sequence shown here is derived from an EMBL/GenBank/DDBJ whole genome shotgun (WGS) entry which is preliminary data.</text>
</comment>
<evidence type="ECO:0000259" key="6">
    <source>
        <dbReference type="Pfam" id="PF12698"/>
    </source>
</evidence>
<evidence type="ECO:0000313" key="8">
    <source>
        <dbReference type="Proteomes" id="UP001250214"/>
    </source>
</evidence>
<evidence type="ECO:0000256" key="1">
    <source>
        <dbReference type="ARBA" id="ARBA00004141"/>
    </source>
</evidence>
<feature type="transmembrane region" description="Helical" evidence="5">
    <location>
        <begin position="362"/>
        <end position="385"/>
    </location>
</feature>
<evidence type="ECO:0000313" key="7">
    <source>
        <dbReference type="EMBL" id="MDS1269440.1"/>
    </source>
</evidence>
<feature type="transmembrane region" description="Helical" evidence="5">
    <location>
        <begin position="238"/>
        <end position="261"/>
    </location>
</feature>
<feature type="domain" description="ABC-2 type transporter transmembrane" evidence="6">
    <location>
        <begin position="31"/>
        <end position="385"/>
    </location>
</feature>
<reference evidence="8" key="1">
    <citation type="submission" date="2023-07" db="EMBL/GenBank/DDBJ databases">
        <title>Novel species in the genus Lipingzhangella isolated from Sambhar Salt Lake.</title>
        <authorList>
            <person name="Jiya N."/>
            <person name="Kajale S."/>
            <person name="Sharma A."/>
        </authorList>
    </citation>
    <scope>NUCLEOTIDE SEQUENCE [LARGE SCALE GENOMIC DNA]</scope>
    <source>
        <strain evidence="8">LS1_29</strain>
    </source>
</reference>
<dbReference type="Proteomes" id="UP001250214">
    <property type="component" value="Unassembled WGS sequence"/>
</dbReference>
<comment type="subcellular location">
    <subcellularLocation>
        <location evidence="1">Membrane</location>
        <topology evidence="1">Multi-pass membrane protein</topology>
    </subcellularLocation>
</comment>
<dbReference type="InterPro" id="IPR013525">
    <property type="entry name" value="ABC2_TM"/>
</dbReference>
<accession>A0ABU2H2B0</accession>
<protein>
    <submittedName>
        <fullName evidence="7">ABC transporter permease</fullName>
    </submittedName>
</protein>
<feature type="transmembrane region" description="Helical" evidence="5">
    <location>
        <begin position="273"/>
        <end position="303"/>
    </location>
</feature>
<sequence length="410" mass="43323">MSVEPAGASLGEVRAVWLVARREMVTRARNKAFIIGTLGVVVAIGLIALAPMVFSALTQNQTSQMSAEPELAPVLEQVEQQAAETPEVQVETSDWPGRDRAEEAVQDGELDVALIGTDQDLAAVVEGTPDPAILGLIDDVYIQQQVTDTLADTGADEQAVQQALESGVRVQSVDGATGMDQAFLVGTVVGMTVTLLLYISVLIFGVYVAQGVVEEKANRVVELLLATVRPWQLLFGKILGIGALGLIQVGVALVAGVGVALATDYLANLPVSFATLAITLVVWFVLGYVFFAALLAASASLVSRQEEVQSAIQPVMFLIMVPLILAMVTINTGGGTIVSVLATLPPFSPFMMPMMLATGQVALWQNLMALAFLAAALIGVVWLAARIYTGAALRTGSKIPMREALRIARR</sequence>
<dbReference type="Pfam" id="PF12698">
    <property type="entry name" value="ABC2_membrane_3"/>
    <property type="match status" value="1"/>
</dbReference>